<dbReference type="PATRIC" id="fig|1434123.4.peg.3378"/>
<accession>A0A0E3LHX3</accession>
<gene>
    <name evidence="2" type="ORF">MSVAZ_2752</name>
</gene>
<feature type="compositionally biased region" description="Polar residues" evidence="1">
    <location>
        <begin position="21"/>
        <end position="36"/>
    </location>
</feature>
<name>A0A0E3LHX3_9EURY</name>
<organism evidence="2 3">
    <name type="scientific">Methanosarcina vacuolata Z-761</name>
    <dbReference type="NCBI Taxonomy" id="1434123"/>
    <lineage>
        <taxon>Archaea</taxon>
        <taxon>Methanobacteriati</taxon>
        <taxon>Methanobacteriota</taxon>
        <taxon>Stenosarchaea group</taxon>
        <taxon>Methanomicrobia</taxon>
        <taxon>Methanosarcinales</taxon>
        <taxon>Methanosarcinaceae</taxon>
        <taxon>Methanosarcina</taxon>
    </lineage>
</organism>
<protein>
    <submittedName>
        <fullName evidence="2">Uncharacterized protein</fullName>
    </submittedName>
</protein>
<dbReference type="Proteomes" id="UP000033096">
    <property type="component" value="Chromosome"/>
</dbReference>
<dbReference type="GeneID" id="24811261"/>
<evidence type="ECO:0000256" key="1">
    <source>
        <dbReference type="SAM" id="MobiDB-lite"/>
    </source>
</evidence>
<feature type="compositionally biased region" description="Polar residues" evidence="1">
    <location>
        <begin position="1"/>
        <end position="13"/>
    </location>
</feature>
<dbReference type="AlphaFoldDB" id="A0A0E3LHX3"/>
<dbReference type="EMBL" id="CP009520">
    <property type="protein sequence ID" value="AKB45021.1"/>
    <property type="molecule type" value="Genomic_DNA"/>
</dbReference>
<dbReference type="HOGENOM" id="CLU_1292052_0_0_2"/>
<dbReference type="KEGG" id="mvc:MSVAZ_2752"/>
<sequence length="213" mass="24362">MTPSQNTSRTLSVKKTLYAQEMSNKGTTDGPQSRSPPKNGLKYIPMKTDPILTADYPYDYRMELLDRFTQVSEPDEKLVNEMFQAFETLIAVGIGDEVFVRRCYKWPYERIHGGRRSVMTTFYVDTISYVRVTKDPHGNGFKIVPLTAGQVRASRHSSNYERDLRDLYCEVTLNRNADEQVANELFQEFGALIAVNFKNGSFTRNGGFTRRGT</sequence>
<keyword evidence="3" id="KW-1185">Reference proteome</keyword>
<proteinExistence type="predicted"/>
<reference evidence="2 3" key="1">
    <citation type="submission" date="2014-07" db="EMBL/GenBank/DDBJ databases">
        <title>Methanogenic archaea and the global carbon cycle.</title>
        <authorList>
            <person name="Henriksen J.R."/>
            <person name="Luke J."/>
            <person name="Reinhart S."/>
            <person name="Benedict M.N."/>
            <person name="Youngblut N.D."/>
            <person name="Metcalf M.E."/>
            <person name="Whitaker R.J."/>
            <person name="Metcalf W.W."/>
        </authorList>
    </citation>
    <scope>NUCLEOTIDE SEQUENCE [LARGE SCALE GENOMIC DNA]</scope>
    <source>
        <strain evidence="2 3">Z-761</strain>
    </source>
</reference>
<evidence type="ECO:0000313" key="3">
    <source>
        <dbReference type="Proteomes" id="UP000033096"/>
    </source>
</evidence>
<feature type="region of interest" description="Disordered" evidence="1">
    <location>
        <begin position="1"/>
        <end position="42"/>
    </location>
</feature>
<dbReference type="RefSeq" id="WP_048122124.1">
    <property type="nucleotide sequence ID" value="NZ_CP009520.1"/>
</dbReference>
<evidence type="ECO:0000313" key="2">
    <source>
        <dbReference type="EMBL" id="AKB45021.1"/>
    </source>
</evidence>